<dbReference type="GeneID" id="25031607"/>
<gene>
    <name evidence="1" type="ORF">SOCG_02632</name>
</gene>
<dbReference type="HOGENOM" id="CLU_3033654_0_0_1"/>
<dbReference type="EMBL" id="KE503206">
    <property type="protein sequence ID" value="EPX73407.1"/>
    <property type="molecule type" value="Genomic_DNA"/>
</dbReference>
<reference evidence="1 2" key="1">
    <citation type="journal article" date="2011" name="Science">
        <title>Comparative functional genomics of the fission yeasts.</title>
        <authorList>
            <person name="Rhind N."/>
            <person name="Chen Z."/>
            <person name="Yassour M."/>
            <person name="Thompson D.A."/>
            <person name="Haas B.J."/>
            <person name="Habib N."/>
            <person name="Wapinski I."/>
            <person name="Roy S."/>
            <person name="Lin M.F."/>
            <person name="Heiman D.I."/>
            <person name="Young S.K."/>
            <person name="Furuya K."/>
            <person name="Guo Y."/>
            <person name="Pidoux A."/>
            <person name="Chen H.M."/>
            <person name="Robbertse B."/>
            <person name="Goldberg J.M."/>
            <person name="Aoki K."/>
            <person name="Bayne E.H."/>
            <person name="Berlin A.M."/>
            <person name="Desjardins C.A."/>
            <person name="Dobbs E."/>
            <person name="Dukaj L."/>
            <person name="Fan L."/>
            <person name="FitzGerald M.G."/>
            <person name="French C."/>
            <person name="Gujja S."/>
            <person name="Hansen K."/>
            <person name="Keifenheim D."/>
            <person name="Levin J.Z."/>
            <person name="Mosher R.A."/>
            <person name="Mueller C.A."/>
            <person name="Pfiffner J."/>
            <person name="Priest M."/>
            <person name="Russ C."/>
            <person name="Smialowska A."/>
            <person name="Swoboda P."/>
            <person name="Sykes S.M."/>
            <person name="Vaughn M."/>
            <person name="Vengrova S."/>
            <person name="Yoder R."/>
            <person name="Zeng Q."/>
            <person name="Allshire R."/>
            <person name="Baulcombe D."/>
            <person name="Birren B.W."/>
            <person name="Brown W."/>
            <person name="Ekwall K."/>
            <person name="Kellis M."/>
            <person name="Leatherwood J."/>
            <person name="Levin H."/>
            <person name="Margalit H."/>
            <person name="Martienssen R."/>
            <person name="Nieduszynski C.A."/>
            <person name="Spatafora J.W."/>
            <person name="Friedman N."/>
            <person name="Dalgaard J.Z."/>
            <person name="Baumann P."/>
            <person name="Niki H."/>
            <person name="Regev A."/>
            <person name="Nusbaum C."/>
        </authorList>
    </citation>
    <scope>NUCLEOTIDE SEQUENCE [LARGE SCALE GENOMIC DNA]</scope>
    <source>
        <strain evidence="2">yFS286</strain>
    </source>
</reference>
<organism evidence="1 2">
    <name type="scientific">Schizosaccharomyces octosporus (strain yFS286)</name>
    <name type="common">Fission yeast</name>
    <name type="synonym">Octosporomyces octosporus</name>
    <dbReference type="NCBI Taxonomy" id="483514"/>
    <lineage>
        <taxon>Eukaryota</taxon>
        <taxon>Fungi</taxon>
        <taxon>Dikarya</taxon>
        <taxon>Ascomycota</taxon>
        <taxon>Taphrinomycotina</taxon>
        <taxon>Schizosaccharomycetes</taxon>
        <taxon>Schizosaccharomycetales</taxon>
        <taxon>Schizosaccharomycetaceae</taxon>
        <taxon>Schizosaccharomyces</taxon>
    </lineage>
</organism>
<protein>
    <submittedName>
        <fullName evidence="1">Uncharacterized protein</fullName>
    </submittedName>
</protein>
<name>S9PZL2_SCHOY</name>
<proteinExistence type="predicted"/>
<sequence>MGKREKERQVIETDLFAAAAAAAATATATAIAIRFVFFVCFPLQVYANSNSKENE</sequence>
<accession>S9PZL2</accession>
<dbReference type="RefSeq" id="XP_013016577.1">
    <property type="nucleotide sequence ID" value="XM_013161123.1"/>
</dbReference>
<dbReference type="VEuPathDB" id="FungiDB:SOCG_02632"/>
<evidence type="ECO:0000313" key="1">
    <source>
        <dbReference type="EMBL" id="EPX73407.1"/>
    </source>
</evidence>
<dbReference type="AlphaFoldDB" id="S9PZL2"/>
<dbReference type="Proteomes" id="UP000016088">
    <property type="component" value="Unassembled WGS sequence"/>
</dbReference>
<keyword evidence="2" id="KW-1185">Reference proteome</keyword>
<evidence type="ECO:0000313" key="2">
    <source>
        <dbReference type="Proteomes" id="UP000016088"/>
    </source>
</evidence>